<dbReference type="InParanoid" id="A0A0C3DZL2"/>
<evidence type="ECO:0000313" key="1">
    <source>
        <dbReference type="EMBL" id="KIM65995.1"/>
    </source>
</evidence>
<reference evidence="2" key="2">
    <citation type="submission" date="2015-01" db="EMBL/GenBank/DDBJ databases">
        <title>Evolutionary Origins and Diversification of the Mycorrhizal Mutualists.</title>
        <authorList>
            <consortium name="DOE Joint Genome Institute"/>
            <consortium name="Mycorrhizal Genomics Consortium"/>
            <person name="Kohler A."/>
            <person name="Kuo A."/>
            <person name="Nagy L.G."/>
            <person name="Floudas D."/>
            <person name="Copeland A."/>
            <person name="Barry K.W."/>
            <person name="Cichocki N."/>
            <person name="Veneault-Fourrey C."/>
            <person name="LaButti K."/>
            <person name="Lindquist E.A."/>
            <person name="Lipzen A."/>
            <person name="Lundell T."/>
            <person name="Morin E."/>
            <person name="Murat C."/>
            <person name="Riley R."/>
            <person name="Ohm R."/>
            <person name="Sun H."/>
            <person name="Tunlid A."/>
            <person name="Henrissat B."/>
            <person name="Grigoriev I.V."/>
            <person name="Hibbett D.S."/>
            <person name="Martin F."/>
        </authorList>
    </citation>
    <scope>NUCLEOTIDE SEQUENCE [LARGE SCALE GENOMIC DNA]</scope>
    <source>
        <strain evidence="2">Foug A</strain>
    </source>
</reference>
<keyword evidence="2" id="KW-1185">Reference proteome</keyword>
<dbReference type="AlphaFoldDB" id="A0A0C3DZL2"/>
<organism evidence="1 2">
    <name type="scientific">Scleroderma citrinum Foug A</name>
    <dbReference type="NCBI Taxonomy" id="1036808"/>
    <lineage>
        <taxon>Eukaryota</taxon>
        <taxon>Fungi</taxon>
        <taxon>Dikarya</taxon>
        <taxon>Basidiomycota</taxon>
        <taxon>Agaricomycotina</taxon>
        <taxon>Agaricomycetes</taxon>
        <taxon>Agaricomycetidae</taxon>
        <taxon>Boletales</taxon>
        <taxon>Sclerodermatineae</taxon>
        <taxon>Sclerodermataceae</taxon>
        <taxon>Scleroderma</taxon>
    </lineage>
</organism>
<protein>
    <submittedName>
        <fullName evidence="1">Uncharacterized protein</fullName>
    </submittedName>
</protein>
<dbReference type="Proteomes" id="UP000053989">
    <property type="component" value="Unassembled WGS sequence"/>
</dbReference>
<sequence length="65" mass="7200">MCEQAMWDFCDATSRLLNEVETTSTTGDVFLRCVRHQLCVASGPFPFLSGHNPISLVGILFRAPL</sequence>
<dbReference type="EMBL" id="KN822019">
    <property type="protein sequence ID" value="KIM65995.1"/>
    <property type="molecule type" value="Genomic_DNA"/>
</dbReference>
<reference evidence="1 2" key="1">
    <citation type="submission" date="2014-04" db="EMBL/GenBank/DDBJ databases">
        <authorList>
            <consortium name="DOE Joint Genome Institute"/>
            <person name="Kuo A."/>
            <person name="Kohler A."/>
            <person name="Nagy L.G."/>
            <person name="Floudas D."/>
            <person name="Copeland A."/>
            <person name="Barry K.W."/>
            <person name="Cichocki N."/>
            <person name="Veneault-Fourrey C."/>
            <person name="LaButti K."/>
            <person name="Lindquist E.A."/>
            <person name="Lipzen A."/>
            <person name="Lundell T."/>
            <person name="Morin E."/>
            <person name="Murat C."/>
            <person name="Sun H."/>
            <person name="Tunlid A."/>
            <person name="Henrissat B."/>
            <person name="Grigoriev I.V."/>
            <person name="Hibbett D.S."/>
            <person name="Martin F."/>
            <person name="Nordberg H.P."/>
            <person name="Cantor M.N."/>
            <person name="Hua S.X."/>
        </authorList>
    </citation>
    <scope>NUCLEOTIDE SEQUENCE [LARGE SCALE GENOMIC DNA]</scope>
    <source>
        <strain evidence="1 2">Foug A</strain>
    </source>
</reference>
<dbReference type="HOGENOM" id="CLU_2851019_0_0_1"/>
<proteinExistence type="predicted"/>
<accession>A0A0C3DZL2</accession>
<evidence type="ECO:0000313" key="2">
    <source>
        <dbReference type="Proteomes" id="UP000053989"/>
    </source>
</evidence>
<name>A0A0C3DZL2_9AGAM</name>
<gene>
    <name evidence="1" type="ORF">SCLCIDRAFT_1211633</name>
</gene>